<keyword evidence="3" id="KW-1185">Reference proteome</keyword>
<evidence type="ECO:0000313" key="2">
    <source>
        <dbReference type="EMBL" id="KAG9196319.1"/>
    </source>
</evidence>
<sequence>MPPSPPAHVSSSDEQPYELSETSRQEQIDPLAKLNDPQHTMMNLPNISISNPDGDKISQLTESGEAAQRARFEGLRYSIDMTGGSYKYAGLGLTGKLSGSVGRARAQAEHRLQEIKAQNIDTTSSTNFTSRYTGRSLTPMEKTLRDRNSGPDSPAYSSSSNATAANAMAFSNDDNEALKPDGNGVHPLERLRLSRSMNNLNEHIERRPSAVSIASSRSVISLLSLRSLSREMKKEHGEQAESVSVKFTGIKCTCGMTTEASSLCFQIVDPPKDFRKVQFARQVVARNVTEFGSTPEDRARGHGTPTLTLKGNRHPNPLRSNPVE</sequence>
<evidence type="ECO:0000256" key="1">
    <source>
        <dbReference type="SAM" id="MobiDB-lite"/>
    </source>
</evidence>
<protein>
    <submittedName>
        <fullName evidence="2">Uncharacterized protein</fullName>
    </submittedName>
</protein>
<dbReference type="AlphaFoldDB" id="A0AAD4IKR3"/>
<organism evidence="2 3">
    <name type="scientific">Alternaria panax</name>
    <dbReference type="NCBI Taxonomy" id="48097"/>
    <lineage>
        <taxon>Eukaryota</taxon>
        <taxon>Fungi</taxon>
        <taxon>Dikarya</taxon>
        <taxon>Ascomycota</taxon>
        <taxon>Pezizomycotina</taxon>
        <taxon>Dothideomycetes</taxon>
        <taxon>Pleosporomycetidae</taxon>
        <taxon>Pleosporales</taxon>
        <taxon>Pleosporineae</taxon>
        <taxon>Pleosporaceae</taxon>
        <taxon>Alternaria</taxon>
        <taxon>Alternaria sect. Panax</taxon>
    </lineage>
</organism>
<evidence type="ECO:0000313" key="3">
    <source>
        <dbReference type="Proteomes" id="UP001199106"/>
    </source>
</evidence>
<proteinExistence type="predicted"/>
<dbReference type="EMBL" id="JAANER010000001">
    <property type="protein sequence ID" value="KAG9196319.1"/>
    <property type="molecule type" value="Genomic_DNA"/>
</dbReference>
<comment type="caution">
    <text evidence="2">The sequence shown here is derived from an EMBL/GenBank/DDBJ whole genome shotgun (WGS) entry which is preliminary data.</text>
</comment>
<dbReference type="Proteomes" id="UP001199106">
    <property type="component" value="Unassembled WGS sequence"/>
</dbReference>
<feature type="region of interest" description="Disordered" evidence="1">
    <location>
        <begin position="292"/>
        <end position="324"/>
    </location>
</feature>
<reference evidence="2" key="1">
    <citation type="submission" date="2021-07" db="EMBL/GenBank/DDBJ databases">
        <title>Genome Resource of American Ginseng Black Spot Pathogen Alternaria panax.</title>
        <authorList>
            <person name="Qiu C."/>
            <person name="Wang W."/>
            <person name="Liu Z."/>
        </authorList>
    </citation>
    <scope>NUCLEOTIDE SEQUENCE</scope>
    <source>
        <strain evidence="2">BNCC115425</strain>
    </source>
</reference>
<name>A0AAD4IKR3_9PLEO</name>
<feature type="region of interest" description="Disordered" evidence="1">
    <location>
        <begin position="1"/>
        <end position="26"/>
    </location>
</feature>
<gene>
    <name evidence="2" type="ORF">G6011_01440</name>
</gene>
<feature type="region of interest" description="Disordered" evidence="1">
    <location>
        <begin position="141"/>
        <end position="161"/>
    </location>
</feature>
<accession>A0AAD4IKR3</accession>